<evidence type="ECO:0000259" key="5">
    <source>
        <dbReference type="PROSITE" id="PS50977"/>
    </source>
</evidence>
<dbReference type="Pfam" id="PF00440">
    <property type="entry name" value="TetR_N"/>
    <property type="match status" value="1"/>
</dbReference>
<dbReference type="Proteomes" id="UP000823842">
    <property type="component" value="Unassembled WGS sequence"/>
</dbReference>
<evidence type="ECO:0000313" key="7">
    <source>
        <dbReference type="Proteomes" id="UP000823842"/>
    </source>
</evidence>
<feature type="domain" description="HTH tetR-type" evidence="5">
    <location>
        <begin position="8"/>
        <end position="68"/>
    </location>
</feature>
<dbReference type="InterPro" id="IPR009057">
    <property type="entry name" value="Homeodomain-like_sf"/>
</dbReference>
<evidence type="ECO:0000256" key="3">
    <source>
        <dbReference type="ARBA" id="ARBA00023163"/>
    </source>
</evidence>
<protein>
    <submittedName>
        <fullName evidence="6">TetR/AcrR family transcriptional regulator</fullName>
    </submittedName>
</protein>
<dbReference type="PRINTS" id="PR00455">
    <property type="entry name" value="HTHTETR"/>
</dbReference>
<dbReference type="SUPFAM" id="SSF46689">
    <property type="entry name" value="Homeodomain-like"/>
    <property type="match status" value="1"/>
</dbReference>
<proteinExistence type="predicted"/>
<reference evidence="6" key="2">
    <citation type="submission" date="2021-04" db="EMBL/GenBank/DDBJ databases">
        <authorList>
            <person name="Gilroy R."/>
        </authorList>
    </citation>
    <scope>NUCLEOTIDE SEQUENCE</scope>
    <source>
        <strain evidence="6">ChiSjej1B19-5720</strain>
    </source>
</reference>
<feature type="DNA-binding region" description="H-T-H motif" evidence="4">
    <location>
        <begin position="31"/>
        <end position="50"/>
    </location>
</feature>
<comment type="caution">
    <text evidence="6">The sequence shown here is derived from an EMBL/GenBank/DDBJ whole genome shotgun (WGS) entry which is preliminary data.</text>
</comment>
<dbReference type="GO" id="GO:0003677">
    <property type="term" value="F:DNA binding"/>
    <property type="evidence" value="ECO:0007669"/>
    <property type="project" value="UniProtKB-UniRule"/>
</dbReference>
<dbReference type="Gene3D" id="1.10.357.10">
    <property type="entry name" value="Tetracycline Repressor, domain 2"/>
    <property type="match status" value="1"/>
</dbReference>
<dbReference type="PANTHER" id="PTHR47506:SF3">
    <property type="entry name" value="HTH-TYPE TRANSCRIPTIONAL REGULATOR LMRA"/>
    <property type="match status" value="1"/>
</dbReference>
<keyword evidence="2 4" id="KW-0238">DNA-binding</keyword>
<reference evidence="6" key="1">
    <citation type="journal article" date="2021" name="PeerJ">
        <title>Extensive microbial diversity within the chicken gut microbiome revealed by metagenomics and culture.</title>
        <authorList>
            <person name="Gilroy R."/>
            <person name="Ravi A."/>
            <person name="Getino M."/>
            <person name="Pursley I."/>
            <person name="Horton D.L."/>
            <person name="Alikhan N.F."/>
            <person name="Baker D."/>
            <person name="Gharbi K."/>
            <person name="Hall N."/>
            <person name="Watson M."/>
            <person name="Adriaenssens E.M."/>
            <person name="Foster-Nyarko E."/>
            <person name="Jarju S."/>
            <person name="Secka A."/>
            <person name="Antonio M."/>
            <person name="Oren A."/>
            <person name="Chaudhuri R.R."/>
            <person name="La Ragione R."/>
            <person name="Hildebrand F."/>
            <person name="Pallen M.J."/>
        </authorList>
    </citation>
    <scope>NUCLEOTIDE SEQUENCE</scope>
    <source>
        <strain evidence="6">ChiSjej1B19-5720</strain>
    </source>
</reference>
<evidence type="ECO:0000313" key="6">
    <source>
        <dbReference type="EMBL" id="HJB30153.1"/>
    </source>
</evidence>
<organism evidence="6 7">
    <name type="scientific">Candidatus Blautia faecavium</name>
    <dbReference type="NCBI Taxonomy" id="2838487"/>
    <lineage>
        <taxon>Bacteria</taxon>
        <taxon>Bacillati</taxon>
        <taxon>Bacillota</taxon>
        <taxon>Clostridia</taxon>
        <taxon>Lachnospirales</taxon>
        <taxon>Lachnospiraceae</taxon>
        <taxon>Blautia</taxon>
    </lineage>
</organism>
<sequence length="121" mass="14490">MGAYENGMTTRKIILEACKKLFYEKGYHETSYDDICRAAHVNRGSIYYHFKEKENIRYEVLWDLTAHCYDIAKEYCGSRKYVYLVGSYILWAITLYDRKIRKFELDYYADYPVYTPNNPVA</sequence>
<gene>
    <name evidence="6" type="ORF">IAA06_15380</name>
</gene>
<dbReference type="EMBL" id="DWYZ01000294">
    <property type="protein sequence ID" value="HJB30153.1"/>
    <property type="molecule type" value="Genomic_DNA"/>
</dbReference>
<name>A0A9D2LWR3_9FIRM</name>
<dbReference type="AlphaFoldDB" id="A0A9D2LWR3"/>
<dbReference type="InterPro" id="IPR001647">
    <property type="entry name" value="HTH_TetR"/>
</dbReference>
<keyword evidence="1" id="KW-0805">Transcription regulation</keyword>
<dbReference type="PANTHER" id="PTHR47506">
    <property type="entry name" value="TRANSCRIPTIONAL REGULATORY PROTEIN"/>
    <property type="match status" value="1"/>
</dbReference>
<evidence type="ECO:0000256" key="4">
    <source>
        <dbReference type="PROSITE-ProRule" id="PRU00335"/>
    </source>
</evidence>
<feature type="non-terminal residue" evidence="6">
    <location>
        <position position="121"/>
    </location>
</feature>
<keyword evidence="3" id="KW-0804">Transcription</keyword>
<accession>A0A9D2LWR3</accession>
<evidence type="ECO:0000256" key="1">
    <source>
        <dbReference type="ARBA" id="ARBA00023015"/>
    </source>
</evidence>
<evidence type="ECO:0000256" key="2">
    <source>
        <dbReference type="ARBA" id="ARBA00023125"/>
    </source>
</evidence>
<dbReference type="PROSITE" id="PS50977">
    <property type="entry name" value="HTH_TETR_2"/>
    <property type="match status" value="1"/>
</dbReference>